<evidence type="ECO:0000256" key="13">
    <source>
        <dbReference type="HAMAP-Rule" id="MF_00409"/>
    </source>
</evidence>
<dbReference type="InterPro" id="IPR027417">
    <property type="entry name" value="P-loop_NTPase"/>
</dbReference>
<dbReference type="GO" id="GO:0005886">
    <property type="term" value="C:plasma membrane"/>
    <property type="evidence" value="ECO:0007669"/>
    <property type="project" value="TreeGrafter"/>
</dbReference>
<comment type="pathway">
    <text evidence="2 13">Glycolipid biosynthesis; lipid IV(A) biosynthesis; lipid IV(A) from (3R)-3-hydroxytetradecanoyl-[acyl-carrier-protein] and UDP-N-acetyl-alpha-D-glucosamine: step 6/6.</text>
</comment>
<evidence type="ECO:0000256" key="7">
    <source>
        <dbReference type="ARBA" id="ARBA00022679"/>
    </source>
</evidence>
<keyword evidence="6 13" id="KW-0441">Lipid A biosynthesis</keyword>
<keyword evidence="15" id="KW-1185">Reference proteome</keyword>
<keyword evidence="7 13" id="KW-0808">Transferase</keyword>
<evidence type="ECO:0000256" key="8">
    <source>
        <dbReference type="ARBA" id="ARBA00022741"/>
    </source>
</evidence>
<dbReference type="HAMAP" id="MF_00409">
    <property type="entry name" value="LpxK"/>
    <property type="match status" value="1"/>
</dbReference>
<keyword evidence="11 13" id="KW-0443">Lipid metabolism</keyword>
<proteinExistence type="inferred from homology"/>
<dbReference type="Pfam" id="PF02606">
    <property type="entry name" value="LpxK"/>
    <property type="match status" value="1"/>
</dbReference>
<evidence type="ECO:0000256" key="5">
    <source>
        <dbReference type="ARBA" id="ARBA00022516"/>
    </source>
</evidence>
<evidence type="ECO:0000256" key="10">
    <source>
        <dbReference type="ARBA" id="ARBA00022840"/>
    </source>
</evidence>
<comment type="catalytic activity">
    <reaction evidence="13">
        <text>a lipid A disaccharide + ATP = a lipid IVA + ADP + H(+)</text>
        <dbReference type="Rhea" id="RHEA:67840"/>
        <dbReference type="ChEBI" id="CHEBI:15378"/>
        <dbReference type="ChEBI" id="CHEBI:30616"/>
        <dbReference type="ChEBI" id="CHEBI:176343"/>
        <dbReference type="ChEBI" id="CHEBI:176425"/>
        <dbReference type="ChEBI" id="CHEBI:456216"/>
        <dbReference type="EC" id="2.7.1.130"/>
    </reaction>
</comment>
<dbReference type="NCBIfam" id="TIGR00682">
    <property type="entry name" value="lpxK"/>
    <property type="match status" value="1"/>
</dbReference>
<keyword evidence="5 13" id="KW-0444">Lipid biosynthesis</keyword>
<dbReference type="RefSeq" id="WP_133768847.1">
    <property type="nucleotide sequence ID" value="NZ_SNZR01000011.1"/>
</dbReference>
<evidence type="ECO:0000256" key="9">
    <source>
        <dbReference type="ARBA" id="ARBA00022777"/>
    </source>
</evidence>
<evidence type="ECO:0000313" key="15">
    <source>
        <dbReference type="Proteomes" id="UP000295122"/>
    </source>
</evidence>
<sequence length="331" mass="34087">MKAPGFWWRPPGLASAALAPAAAIYGLVAGRRMAKPGVTPPVPVVCIGNVTVGGSGKTPTALAIAALLRDAGRRPSFLTRGYGGSLAGPVQVDPARHGSAEAGDEPLLLAQGAPSIVSRDRPAGAALAASLGADVIVMDDGLQNPSLAKTLSFAVFDGAVGIGNGCVLPAGPLRAPLGAQWPRIDAAIVIGAGEAGDRVAEDAASRAIPVFRARLRPDPDVADRLAGRRALAFAGIGRPAKFFETCRELGLLVEAERAFPDHHPYRAVEIAALLDEAERAGLVPVTTQKDAVRLAGLRGGEPRLGLIQTVPITCAFDEADDVRRLLSDRIG</sequence>
<comment type="similarity">
    <text evidence="13">Belongs to the LpxK family.</text>
</comment>
<evidence type="ECO:0000256" key="3">
    <source>
        <dbReference type="ARBA" id="ARBA00012071"/>
    </source>
</evidence>
<dbReference type="GO" id="GO:0009245">
    <property type="term" value="P:lipid A biosynthetic process"/>
    <property type="evidence" value="ECO:0007669"/>
    <property type="project" value="UniProtKB-UniRule"/>
</dbReference>
<dbReference type="SUPFAM" id="SSF52540">
    <property type="entry name" value="P-loop containing nucleoside triphosphate hydrolases"/>
    <property type="match status" value="1"/>
</dbReference>
<keyword evidence="9 13" id="KW-0418">Kinase</keyword>
<dbReference type="GO" id="GO:0005524">
    <property type="term" value="F:ATP binding"/>
    <property type="evidence" value="ECO:0007669"/>
    <property type="project" value="UniProtKB-UniRule"/>
</dbReference>
<accession>A0A4R7C663</accession>
<dbReference type="GO" id="GO:0009244">
    <property type="term" value="P:lipopolysaccharide core region biosynthetic process"/>
    <property type="evidence" value="ECO:0007669"/>
    <property type="project" value="TreeGrafter"/>
</dbReference>
<comment type="function">
    <text evidence="1 13">Transfers the gamma-phosphate of ATP to the 4'-position of a tetraacyldisaccharide 1-phosphate intermediate (termed DS-1-P) to form tetraacyldisaccharide 1,4'-bis-phosphate (lipid IVA).</text>
</comment>
<dbReference type="GO" id="GO:0009029">
    <property type="term" value="F:lipid-A 4'-kinase activity"/>
    <property type="evidence" value="ECO:0007669"/>
    <property type="project" value="UniProtKB-UniRule"/>
</dbReference>
<evidence type="ECO:0000313" key="14">
    <source>
        <dbReference type="EMBL" id="TDR93888.1"/>
    </source>
</evidence>
<dbReference type="PANTHER" id="PTHR42724:SF1">
    <property type="entry name" value="TETRAACYLDISACCHARIDE 4'-KINASE, MITOCHONDRIAL-RELATED"/>
    <property type="match status" value="1"/>
</dbReference>
<name>A0A4R7C663_9HYPH</name>
<dbReference type="PANTHER" id="PTHR42724">
    <property type="entry name" value="TETRAACYLDISACCHARIDE 4'-KINASE"/>
    <property type="match status" value="1"/>
</dbReference>
<dbReference type="Proteomes" id="UP000295122">
    <property type="component" value="Unassembled WGS sequence"/>
</dbReference>
<evidence type="ECO:0000256" key="11">
    <source>
        <dbReference type="ARBA" id="ARBA00023098"/>
    </source>
</evidence>
<dbReference type="OrthoDB" id="9766423at2"/>
<keyword evidence="10 13" id="KW-0067">ATP-binding</keyword>
<dbReference type="EMBL" id="SNZR01000011">
    <property type="protein sequence ID" value="TDR93888.1"/>
    <property type="molecule type" value="Genomic_DNA"/>
</dbReference>
<organism evidence="14 15">
    <name type="scientific">Enterovirga rhinocerotis</name>
    <dbReference type="NCBI Taxonomy" id="1339210"/>
    <lineage>
        <taxon>Bacteria</taxon>
        <taxon>Pseudomonadati</taxon>
        <taxon>Pseudomonadota</taxon>
        <taxon>Alphaproteobacteria</taxon>
        <taxon>Hyphomicrobiales</taxon>
        <taxon>Methylobacteriaceae</taxon>
        <taxon>Enterovirga</taxon>
    </lineage>
</organism>
<dbReference type="EC" id="2.7.1.130" evidence="3 13"/>
<dbReference type="AlphaFoldDB" id="A0A4R7C663"/>
<evidence type="ECO:0000256" key="4">
    <source>
        <dbReference type="ARBA" id="ARBA00016436"/>
    </source>
</evidence>
<comment type="caution">
    <text evidence="14">The sequence shown here is derived from an EMBL/GenBank/DDBJ whole genome shotgun (WGS) entry which is preliminary data.</text>
</comment>
<dbReference type="UniPathway" id="UPA00359">
    <property type="reaction ID" value="UER00482"/>
</dbReference>
<reference evidence="14 15" key="1">
    <citation type="submission" date="2019-03" db="EMBL/GenBank/DDBJ databases">
        <title>Genomic Encyclopedia of Type Strains, Phase IV (KMG-IV): sequencing the most valuable type-strain genomes for metagenomic binning, comparative biology and taxonomic classification.</title>
        <authorList>
            <person name="Goeker M."/>
        </authorList>
    </citation>
    <scope>NUCLEOTIDE SEQUENCE [LARGE SCALE GENOMIC DNA]</scope>
    <source>
        <strain evidence="14 15">DSM 25903</strain>
    </source>
</reference>
<evidence type="ECO:0000256" key="6">
    <source>
        <dbReference type="ARBA" id="ARBA00022556"/>
    </source>
</evidence>
<feature type="binding site" evidence="13">
    <location>
        <begin position="51"/>
        <end position="58"/>
    </location>
    <ligand>
        <name>ATP</name>
        <dbReference type="ChEBI" id="CHEBI:30616"/>
    </ligand>
</feature>
<gene>
    <name evidence="13" type="primary">lpxK</name>
    <name evidence="14" type="ORF">EV668_1157</name>
</gene>
<evidence type="ECO:0000256" key="12">
    <source>
        <dbReference type="ARBA" id="ARBA00029757"/>
    </source>
</evidence>
<evidence type="ECO:0000256" key="2">
    <source>
        <dbReference type="ARBA" id="ARBA00004870"/>
    </source>
</evidence>
<protein>
    <recommendedName>
        <fullName evidence="4 13">Tetraacyldisaccharide 4'-kinase</fullName>
        <ecNumber evidence="3 13">2.7.1.130</ecNumber>
    </recommendedName>
    <alternativeName>
        <fullName evidence="12 13">Lipid A 4'-kinase</fullName>
    </alternativeName>
</protein>
<evidence type="ECO:0000256" key="1">
    <source>
        <dbReference type="ARBA" id="ARBA00002274"/>
    </source>
</evidence>
<keyword evidence="8 13" id="KW-0547">Nucleotide-binding</keyword>
<dbReference type="InterPro" id="IPR003758">
    <property type="entry name" value="LpxK"/>
</dbReference>